<name>A0A6J7WRK4_9CAUD</name>
<organism evidence="1">
    <name type="scientific">uncultured Caudovirales phage</name>
    <dbReference type="NCBI Taxonomy" id="2100421"/>
    <lineage>
        <taxon>Viruses</taxon>
        <taxon>Duplodnaviria</taxon>
        <taxon>Heunggongvirae</taxon>
        <taxon>Uroviricota</taxon>
        <taxon>Caudoviricetes</taxon>
        <taxon>Peduoviridae</taxon>
        <taxon>Maltschvirus</taxon>
        <taxon>Maltschvirus maltsch</taxon>
    </lineage>
</organism>
<reference evidence="1" key="1">
    <citation type="submission" date="2020-05" db="EMBL/GenBank/DDBJ databases">
        <authorList>
            <person name="Chiriac C."/>
            <person name="Salcher M."/>
            <person name="Ghai R."/>
            <person name="Kavagutti S V."/>
        </authorList>
    </citation>
    <scope>NUCLEOTIDE SEQUENCE</scope>
</reference>
<gene>
    <name evidence="1" type="ORF">UFOVP205_45</name>
</gene>
<accession>A0A6J7WRK4</accession>
<evidence type="ECO:0000313" key="1">
    <source>
        <dbReference type="EMBL" id="CAB5217983.1"/>
    </source>
</evidence>
<dbReference type="Gene3D" id="2.60.120.10">
    <property type="entry name" value="Jelly Rolls"/>
    <property type="match status" value="1"/>
</dbReference>
<proteinExistence type="predicted"/>
<dbReference type="SUPFAM" id="SSF51182">
    <property type="entry name" value="RmlC-like cupins"/>
    <property type="match status" value="1"/>
</dbReference>
<dbReference type="InterPro" id="IPR014710">
    <property type="entry name" value="RmlC-like_jellyroll"/>
</dbReference>
<dbReference type="EMBL" id="LR798253">
    <property type="protein sequence ID" value="CAB5217983.1"/>
    <property type="molecule type" value="Genomic_DNA"/>
</dbReference>
<sequence length="101" mass="11398">MEHKIIHHFADHLYAKEMHIPAGETLIKHKHNYTHLSILASGKVIVANAGDNYIIEAPACIEIKESLYHGVKALTDVIWYCIHSTDEKDPSKVDEVLIKGE</sequence>
<protein>
    <submittedName>
        <fullName evidence="1">Uncharacterized protein</fullName>
    </submittedName>
</protein>
<dbReference type="InterPro" id="IPR011051">
    <property type="entry name" value="RmlC_Cupin_sf"/>
</dbReference>